<keyword evidence="3" id="KW-1185">Reference proteome</keyword>
<feature type="chain" id="PRO_5010518681" evidence="1">
    <location>
        <begin position="31"/>
        <end position="392"/>
    </location>
</feature>
<dbReference type="EMBL" id="LVVZ01000022">
    <property type="protein sequence ID" value="OKL42967.1"/>
    <property type="molecule type" value="Genomic_DNA"/>
</dbReference>
<evidence type="ECO:0000256" key="1">
    <source>
        <dbReference type="SAM" id="SignalP"/>
    </source>
</evidence>
<organism evidence="2 3">
    <name type="scientific">Pseudovibrio exalbescens</name>
    <dbReference type="NCBI Taxonomy" id="197461"/>
    <lineage>
        <taxon>Bacteria</taxon>
        <taxon>Pseudomonadati</taxon>
        <taxon>Pseudomonadota</taxon>
        <taxon>Alphaproteobacteria</taxon>
        <taxon>Hyphomicrobiales</taxon>
        <taxon>Stappiaceae</taxon>
        <taxon>Pseudovibrio</taxon>
    </lineage>
</organism>
<feature type="signal peptide" evidence="1">
    <location>
        <begin position="1"/>
        <end position="30"/>
    </location>
</feature>
<accession>A0A1U7JE22</accession>
<comment type="caution">
    <text evidence="2">The sequence shown here is derived from an EMBL/GenBank/DDBJ whole genome shotgun (WGS) entry which is preliminary data.</text>
</comment>
<dbReference type="STRING" id="197461.A3843_14550"/>
<dbReference type="RefSeq" id="WP_028482755.1">
    <property type="nucleotide sequence ID" value="NZ_LVVZ01000022.1"/>
</dbReference>
<proteinExistence type="predicted"/>
<protein>
    <submittedName>
        <fullName evidence="2">Uncharacterized protein</fullName>
    </submittedName>
</protein>
<dbReference type="Proteomes" id="UP000185783">
    <property type="component" value="Unassembled WGS sequence"/>
</dbReference>
<evidence type="ECO:0000313" key="3">
    <source>
        <dbReference type="Proteomes" id="UP000185783"/>
    </source>
</evidence>
<reference evidence="2 3" key="1">
    <citation type="submission" date="2016-03" db="EMBL/GenBank/DDBJ databases">
        <title>Genome sequence of Nesiotobacter sp. nov., a moderately halophilic alphaproteobacterium isolated from the Yellow Sea, China.</title>
        <authorList>
            <person name="Zhang G."/>
            <person name="Zhang R."/>
        </authorList>
    </citation>
    <scope>NUCLEOTIDE SEQUENCE [LARGE SCALE GENOMIC DNA]</scope>
    <source>
        <strain evidence="2 3">WB1-6</strain>
    </source>
</reference>
<name>A0A1U7JE22_9HYPH</name>
<gene>
    <name evidence="2" type="ORF">A3843_14550</name>
</gene>
<keyword evidence="1" id="KW-0732">Signal</keyword>
<dbReference type="AlphaFoldDB" id="A0A1U7JE22"/>
<evidence type="ECO:0000313" key="2">
    <source>
        <dbReference type="EMBL" id="OKL42967.1"/>
    </source>
</evidence>
<sequence>MNSPHTYPNRARRVLLCAAPLAVLALPAMAHPTADAFIALLEERGATIVSQGQVVADDHQVLLNDVEATLNGRADHVLKFGRIALSDAEVGSDGGLSASAVAIENFMQGQPDLDFHAERILLTNLHVPTQSPMMRTGTRELFEFETAAVQNALFQDYTSGATVPVSQIAIELTPASPKTSMGEQAQVSVSGVQVDFTALSDRQRAALDKLGIDELELSGTINGRWQQTTGTLDIEPLTVTANKYATLRLSTTIEGLDEDILAQFQRLAQQEQTLALDLFQGVNLVDLTLVLENEGDLETLLDAEAEARGQTRTKMAQHTTETLEHYLAPFQAPEFKEQLLAATATFLQEPKSFQLKLAPAAPVTFEQVFGTIMLSPSSLPYLLGASIHANSQ</sequence>